<evidence type="ECO:0000259" key="1">
    <source>
        <dbReference type="PROSITE" id="PS50206"/>
    </source>
</evidence>
<dbReference type="RefSeq" id="WP_091866083.1">
    <property type="nucleotide sequence ID" value="NZ_FNAO01000002.1"/>
</dbReference>
<name>A0A1G6YHK3_9FLAO</name>
<dbReference type="PROSITE" id="PS50206">
    <property type="entry name" value="RHODANESE_3"/>
    <property type="match status" value="1"/>
</dbReference>
<dbReference type="Proteomes" id="UP000199109">
    <property type="component" value="Unassembled WGS sequence"/>
</dbReference>
<sequence>MEILIAATKTCQHRPSLEKVLQGAWLPYKVNYFEDHPEIFEKYQLKHSPLLIIDEKVASAGMPEIDIINDLKAKIRDISEIRTPKRVKNHMIPKNIGTEPGLVEVDTTWGSIQSIKAARPVHTVGELEVYQHHMKGLPIIDARKPDTADCVTIPGSKNIPYDELVERMDELDENDPSIFFCNGPQCPQSSTAIKNLLDAGYPADRILYYRGGMHDWITLGLPIQKS</sequence>
<dbReference type="SMART" id="SM00450">
    <property type="entry name" value="RHOD"/>
    <property type="match status" value="1"/>
</dbReference>
<dbReference type="CDD" id="cd00158">
    <property type="entry name" value="RHOD"/>
    <property type="match status" value="1"/>
</dbReference>
<dbReference type="PANTHER" id="PTHR43031:SF1">
    <property type="entry name" value="PYRIDINE NUCLEOTIDE-DISULPHIDE OXIDOREDUCTASE"/>
    <property type="match status" value="1"/>
</dbReference>
<dbReference type="STRING" id="641691.SAMN05421636_102260"/>
<keyword evidence="3" id="KW-1185">Reference proteome</keyword>
<proteinExistence type="predicted"/>
<evidence type="ECO:0000313" key="3">
    <source>
        <dbReference type="Proteomes" id="UP000199109"/>
    </source>
</evidence>
<dbReference type="AlphaFoldDB" id="A0A1G6YHK3"/>
<protein>
    <submittedName>
        <fullName evidence="2">Rhodanese-related sulfurtransferase</fullName>
    </submittedName>
</protein>
<dbReference type="InterPro" id="IPR036873">
    <property type="entry name" value="Rhodanese-like_dom_sf"/>
</dbReference>
<keyword evidence="2" id="KW-0808">Transferase</keyword>
<accession>A0A1G6YHK3</accession>
<dbReference type="SUPFAM" id="SSF52821">
    <property type="entry name" value="Rhodanese/Cell cycle control phosphatase"/>
    <property type="match status" value="1"/>
</dbReference>
<dbReference type="Pfam" id="PF00581">
    <property type="entry name" value="Rhodanese"/>
    <property type="match status" value="1"/>
</dbReference>
<dbReference type="GO" id="GO:0016740">
    <property type="term" value="F:transferase activity"/>
    <property type="evidence" value="ECO:0007669"/>
    <property type="project" value="UniProtKB-KW"/>
</dbReference>
<dbReference type="InterPro" id="IPR001763">
    <property type="entry name" value="Rhodanese-like_dom"/>
</dbReference>
<reference evidence="2 3" key="1">
    <citation type="submission" date="2016-10" db="EMBL/GenBank/DDBJ databases">
        <authorList>
            <person name="de Groot N.N."/>
        </authorList>
    </citation>
    <scope>NUCLEOTIDE SEQUENCE [LARGE SCALE GENOMIC DNA]</scope>
    <source>
        <strain evidence="2 3">DSM 23421</strain>
    </source>
</reference>
<dbReference type="OrthoDB" id="9792592at2"/>
<feature type="domain" description="Rhodanese" evidence="1">
    <location>
        <begin position="133"/>
        <end position="225"/>
    </location>
</feature>
<dbReference type="Gene3D" id="3.40.250.10">
    <property type="entry name" value="Rhodanese-like domain"/>
    <property type="match status" value="1"/>
</dbReference>
<dbReference type="EMBL" id="FNAO01000002">
    <property type="protein sequence ID" value="SDD89792.1"/>
    <property type="molecule type" value="Genomic_DNA"/>
</dbReference>
<organism evidence="2 3">
    <name type="scientific">Pricia antarctica</name>
    <dbReference type="NCBI Taxonomy" id="641691"/>
    <lineage>
        <taxon>Bacteria</taxon>
        <taxon>Pseudomonadati</taxon>
        <taxon>Bacteroidota</taxon>
        <taxon>Flavobacteriia</taxon>
        <taxon>Flavobacteriales</taxon>
        <taxon>Flavobacteriaceae</taxon>
        <taxon>Pricia</taxon>
    </lineage>
</organism>
<evidence type="ECO:0000313" key="2">
    <source>
        <dbReference type="EMBL" id="SDD89792.1"/>
    </source>
</evidence>
<dbReference type="InterPro" id="IPR050229">
    <property type="entry name" value="GlpE_sulfurtransferase"/>
</dbReference>
<gene>
    <name evidence="2" type="ORF">SAMN05421636_102260</name>
</gene>
<dbReference type="PANTHER" id="PTHR43031">
    <property type="entry name" value="FAD-DEPENDENT OXIDOREDUCTASE"/>
    <property type="match status" value="1"/>
</dbReference>